<proteinExistence type="predicted"/>
<dbReference type="PANTHER" id="PTHR16520:SF3">
    <property type="entry name" value="KINETOCHORE SCAFFOLD 1"/>
    <property type="match status" value="1"/>
</dbReference>
<evidence type="ECO:0000256" key="1">
    <source>
        <dbReference type="SAM" id="MobiDB-lite"/>
    </source>
</evidence>
<dbReference type="InterPro" id="IPR043651">
    <property type="entry name" value="KNL1_MELT_rpt"/>
</dbReference>
<dbReference type="GO" id="GO:0034501">
    <property type="term" value="P:protein localization to kinetochore"/>
    <property type="evidence" value="ECO:0007669"/>
    <property type="project" value="InterPro"/>
</dbReference>
<comment type="caution">
    <text evidence="2">The sequence shown here is derived from an EMBL/GenBank/DDBJ whole genome shotgun (WGS) entry which is preliminary data.</text>
</comment>
<dbReference type="InterPro" id="IPR037388">
    <property type="entry name" value="Blinkin"/>
</dbReference>
<evidence type="ECO:0000313" key="2">
    <source>
        <dbReference type="EMBL" id="NWU88782.1"/>
    </source>
</evidence>
<organism evidence="2 3">
    <name type="scientific">Upupa epops</name>
    <name type="common">Eurasian hoopoe</name>
    <dbReference type="NCBI Taxonomy" id="57439"/>
    <lineage>
        <taxon>Eukaryota</taxon>
        <taxon>Metazoa</taxon>
        <taxon>Chordata</taxon>
        <taxon>Craniata</taxon>
        <taxon>Vertebrata</taxon>
        <taxon>Euteleostomi</taxon>
        <taxon>Archelosauria</taxon>
        <taxon>Archosauria</taxon>
        <taxon>Dinosauria</taxon>
        <taxon>Saurischia</taxon>
        <taxon>Theropoda</taxon>
        <taxon>Coelurosauria</taxon>
        <taxon>Aves</taxon>
        <taxon>Neognathae</taxon>
        <taxon>Neoaves</taxon>
        <taxon>Telluraves</taxon>
        <taxon>Coraciimorphae</taxon>
        <taxon>Bucerotiformes</taxon>
        <taxon>Upupidae</taxon>
        <taxon>Upupa</taxon>
    </lineage>
</organism>
<feature type="compositionally biased region" description="Basic and acidic residues" evidence="1">
    <location>
        <begin position="237"/>
        <end position="250"/>
    </location>
</feature>
<evidence type="ECO:0000313" key="3">
    <source>
        <dbReference type="Proteomes" id="UP000544127"/>
    </source>
</evidence>
<feature type="region of interest" description="Disordered" evidence="1">
    <location>
        <begin position="198"/>
        <end position="477"/>
    </location>
</feature>
<dbReference type="GO" id="GO:0005634">
    <property type="term" value="C:nucleus"/>
    <property type="evidence" value="ECO:0007669"/>
    <property type="project" value="TreeGrafter"/>
</dbReference>
<feature type="non-terminal residue" evidence="2">
    <location>
        <position position="506"/>
    </location>
</feature>
<feature type="compositionally biased region" description="Low complexity" evidence="1">
    <location>
        <begin position="251"/>
        <end position="261"/>
    </location>
</feature>
<reference evidence="2 3" key="1">
    <citation type="submission" date="2019-09" db="EMBL/GenBank/DDBJ databases">
        <title>Bird 10,000 Genomes (B10K) Project - Family phase.</title>
        <authorList>
            <person name="Zhang G."/>
        </authorList>
    </citation>
    <scope>NUCLEOTIDE SEQUENCE [LARGE SCALE GENOMIC DNA]</scope>
    <source>
        <strain evidence="2">B10K-DU-012-37</strain>
    </source>
</reference>
<feature type="non-terminal residue" evidence="2">
    <location>
        <position position="1"/>
    </location>
</feature>
<dbReference type="Pfam" id="PF19221">
    <property type="entry name" value="MELT"/>
    <property type="match status" value="3"/>
</dbReference>
<dbReference type="GO" id="GO:0051301">
    <property type="term" value="P:cell division"/>
    <property type="evidence" value="ECO:0007669"/>
    <property type="project" value="InterPro"/>
</dbReference>
<dbReference type="PANTHER" id="PTHR16520">
    <property type="entry name" value="KINETOCHORE SCAFFOLD 1"/>
    <property type="match status" value="1"/>
</dbReference>
<keyword evidence="3" id="KW-1185">Reference proteome</keyword>
<feature type="compositionally biased region" description="Polar residues" evidence="1">
    <location>
        <begin position="330"/>
        <end position="339"/>
    </location>
</feature>
<dbReference type="GO" id="GO:0008608">
    <property type="term" value="P:attachment of spindle microtubules to kinetochore"/>
    <property type="evidence" value="ECO:0007669"/>
    <property type="project" value="InterPro"/>
</dbReference>
<dbReference type="AlphaFoldDB" id="A0A7K6AFH5"/>
<dbReference type="CDD" id="cd21853">
    <property type="entry name" value="KNL1_NTD"/>
    <property type="match status" value="1"/>
</dbReference>
<dbReference type="OrthoDB" id="6132334at2759"/>
<accession>A0A7K6AFH5</accession>
<gene>
    <name evidence="2" type="primary">Knl1_1</name>
    <name evidence="2" type="ORF">UPUEPO_R09256</name>
</gene>
<name>A0A7K6AFH5_UPUEP</name>
<protein>
    <submittedName>
        <fullName evidence="2">KNL1 protein</fullName>
    </submittedName>
</protein>
<feature type="region of interest" description="Disordered" evidence="1">
    <location>
        <begin position="150"/>
        <end position="184"/>
    </location>
</feature>
<dbReference type="EMBL" id="VZRI01000472">
    <property type="protein sequence ID" value="NWU88782.1"/>
    <property type="molecule type" value="Genomic_DNA"/>
</dbReference>
<dbReference type="Proteomes" id="UP000544127">
    <property type="component" value="Unassembled WGS sequence"/>
</dbReference>
<feature type="region of interest" description="Disordered" evidence="1">
    <location>
        <begin position="1"/>
        <end position="43"/>
    </location>
</feature>
<sequence>DNTEHMRGKRLSSILKAPRIPLDDLGNGNEPTQDISAERRKKNSRRVSFANTIKVFQSDLKNSVAEAESTGMNTLLHAPIQASVPQAEVTGGDSWSWKQRRPQHDTTLLFSGDSEMDMTASHTAVITRDLGGKVDVAVFLAELNSGSARAEGSTEFSFFPDPTDRCGSSVGRREEEEEEDATAVKKIDFNEFLLSLKSGEKAPGPAEGPEKENAFHGPSHALAERAPAAAAPRRRDRAPDQHDPQPRADRGAAGAGDQQDPGARRAVRQEAGAMSALPGLVSSQTVFRADRAVVLPECDDMDITEPCPGALRGTGEAGSSCQEPPEEPLQGSSSLTESSRPARGDGDAAGALMPLDKARALPLPSGSGEQLGKAAQDPGVASVSAGFNPRASSGAADEQEEMEMTKCHAVVIDGQGRGAPAEPRRSHCQTSSRRKESRSAGRQPPAEDMELTRPHTALLRAGLVEGREAAPAAPADKTLVFPQAQDMEITASHTVAVNSNAKGFES</sequence>